<dbReference type="InterPro" id="IPR053957">
    <property type="entry name" value="DUF2089_Zn_ribbon"/>
</dbReference>
<sequence length="141" mass="15795">MKYPPPQQCPVCESKLTIQELKCDHCTTVIRGNFESTRLASLNGEQLNFVEVFLKVRGNIREMEKELGISYPTVRNRLDQIVDTLGFQHWPPTTPAVPAVSAEPSQQAAMEDSQRKQILSKLNEGDITVEEALKLIGASKK</sequence>
<dbReference type="InterPro" id="IPR042070">
    <property type="entry name" value="PucR_C-HTH_sf"/>
</dbReference>
<gene>
    <name evidence="4" type="ORF">EJC50_13490</name>
</gene>
<organism evidence="4 5">
    <name type="scientific">Paenibacillus albus</name>
    <dbReference type="NCBI Taxonomy" id="2495582"/>
    <lineage>
        <taxon>Bacteria</taxon>
        <taxon>Bacillati</taxon>
        <taxon>Bacillota</taxon>
        <taxon>Bacilli</taxon>
        <taxon>Bacillales</taxon>
        <taxon>Paenibacillaceae</taxon>
        <taxon>Paenibacillus</taxon>
    </lineage>
</organism>
<feature type="domain" description="DUF2089" evidence="1">
    <location>
        <begin position="42"/>
        <end position="87"/>
    </location>
</feature>
<dbReference type="Gene3D" id="1.10.10.2840">
    <property type="entry name" value="PucR C-terminal helix-turn-helix domain"/>
    <property type="match status" value="1"/>
</dbReference>
<dbReference type="Pfam" id="PF22746">
    <property type="entry name" value="SHOCT-like_DUF2089-C"/>
    <property type="match status" value="1"/>
</dbReference>
<proteinExistence type="predicted"/>
<dbReference type="Pfam" id="PF09862">
    <property type="entry name" value="DUF2089"/>
    <property type="match status" value="1"/>
</dbReference>
<dbReference type="AlphaFoldDB" id="A0A3S9ADA0"/>
<name>A0A3S9ADA0_9BACL</name>
<feature type="domain" description="YvlB/LiaX N-terminal" evidence="2">
    <location>
        <begin position="114"/>
        <end position="141"/>
    </location>
</feature>
<dbReference type="EMBL" id="CP034437">
    <property type="protein sequence ID" value="AZN43694.1"/>
    <property type="molecule type" value="Genomic_DNA"/>
</dbReference>
<evidence type="ECO:0000313" key="4">
    <source>
        <dbReference type="EMBL" id="AZN43694.1"/>
    </source>
</evidence>
<evidence type="ECO:0000259" key="3">
    <source>
        <dbReference type="Pfam" id="PF22747"/>
    </source>
</evidence>
<dbReference type="Proteomes" id="UP000272528">
    <property type="component" value="Chromosome"/>
</dbReference>
<dbReference type="InterPro" id="IPR018658">
    <property type="entry name" value="DUF2089"/>
</dbReference>
<dbReference type="OrthoDB" id="9797643at2"/>
<evidence type="ECO:0000259" key="2">
    <source>
        <dbReference type="Pfam" id="PF22746"/>
    </source>
</evidence>
<dbReference type="InterPro" id="IPR053959">
    <property type="entry name" value="YvlB/LiaX_N"/>
</dbReference>
<evidence type="ECO:0000313" key="5">
    <source>
        <dbReference type="Proteomes" id="UP000272528"/>
    </source>
</evidence>
<feature type="domain" description="DUF2089" evidence="3">
    <location>
        <begin position="9"/>
        <end position="38"/>
    </location>
</feature>
<accession>A0A3S9ADA0</accession>
<dbReference type="KEGG" id="palb:EJC50_13490"/>
<protein>
    <submittedName>
        <fullName evidence="4">DUF2089 domain-containing protein</fullName>
    </submittedName>
</protein>
<evidence type="ECO:0000259" key="1">
    <source>
        <dbReference type="Pfam" id="PF09862"/>
    </source>
</evidence>
<keyword evidence="5" id="KW-1185">Reference proteome</keyword>
<reference evidence="5" key="1">
    <citation type="submission" date="2018-12" db="EMBL/GenBank/DDBJ databases">
        <title>Genome sequence of Peanibacillus sp.</title>
        <authorList>
            <person name="Subramani G."/>
            <person name="Srinivasan S."/>
            <person name="Kim M.K."/>
        </authorList>
    </citation>
    <scope>NUCLEOTIDE SEQUENCE [LARGE SCALE GENOMIC DNA]</scope>
    <source>
        <strain evidence="5">18JY67-1</strain>
    </source>
</reference>
<dbReference type="Pfam" id="PF22747">
    <property type="entry name" value="Zn_ribbon_DUF2089"/>
    <property type="match status" value="1"/>
</dbReference>